<dbReference type="AlphaFoldDB" id="A0AAV3RX92"/>
<gene>
    <name evidence="1" type="ORF">LIER_32758</name>
</gene>
<organism evidence="1 2">
    <name type="scientific">Lithospermum erythrorhizon</name>
    <name type="common">Purple gromwell</name>
    <name type="synonym">Lithospermum officinale var. erythrorhizon</name>
    <dbReference type="NCBI Taxonomy" id="34254"/>
    <lineage>
        <taxon>Eukaryota</taxon>
        <taxon>Viridiplantae</taxon>
        <taxon>Streptophyta</taxon>
        <taxon>Embryophyta</taxon>
        <taxon>Tracheophyta</taxon>
        <taxon>Spermatophyta</taxon>
        <taxon>Magnoliopsida</taxon>
        <taxon>eudicotyledons</taxon>
        <taxon>Gunneridae</taxon>
        <taxon>Pentapetalae</taxon>
        <taxon>asterids</taxon>
        <taxon>lamiids</taxon>
        <taxon>Boraginales</taxon>
        <taxon>Boraginaceae</taxon>
        <taxon>Boraginoideae</taxon>
        <taxon>Lithospermeae</taxon>
        <taxon>Lithospermum</taxon>
    </lineage>
</organism>
<proteinExistence type="predicted"/>
<dbReference type="Proteomes" id="UP001454036">
    <property type="component" value="Unassembled WGS sequence"/>
</dbReference>
<name>A0AAV3RX92_LITER</name>
<dbReference type="EMBL" id="BAABME010012735">
    <property type="protein sequence ID" value="GAA0185470.1"/>
    <property type="molecule type" value="Genomic_DNA"/>
</dbReference>
<reference evidence="1 2" key="1">
    <citation type="submission" date="2024-01" db="EMBL/GenBank/DDBJ databases">
        <title>The complete chloroplast genome sequence of Lithospermum erythrorhizon: insights into the phylogenetic relationship among Boraginaceae species and the maternal lineages of purple gromwells.</title>
        <authorList>
            <person name="Okada T."/>
            <person name="Watanabe K."/>
        </authorList>
    </citation>
    <scope>NUCLEOTIDE SEQUENCE [LARGE SCALE GENOMIC DNA]</scope>
</reference>
<accession>A0AAV3RX92</accession>
<sequence>MREKIGACRELGRGLSRMWLGQEEGLCGGMLGPKFEREVEMGRMLEPRTERGFGKVRSCAQLVRGRVRGLERKELGLRPRYVQR</sequence>
<protein>
    <submittedName>
        <fullName evidence="1">Uncharacterized protein</fullName>
    </submittedName>
</protein>
<evidence type="ECO:0000313" key="1">
    <source>
        <dbReference type="EMBL" id="GAA0185470.1"/>
    </source>
</evidence>
<comment type="caution">
    <text evidence="1">The sequence shown here is derived from an EMBL/GenBank/DDBJ whole genome shotgun (WGS) entry which is preliminary data.</text>
</comment>
<evidence type="ECO:0000313" key="2">
    <source>
        <dbReference type="Proteomes" id="UP001454036"/>
    </source>
</evidence>
<keyword evidence="2" id="KW-1185">Reference proteome</keyword>